<dbReference type="OrthoDB" id="9775656at2"/>
<organism evidence="1 2">
    <name type="scientific">Anaerobacillus isosaccharinicus</name>
    <dbReference type="NCBI Taxonomy" id="1532552"/>
    <lineage>
        <taxon>Bacteria</taxon>
        <taxon>Bacillati</taxon>
        <taxon>Bacillota</taxon>
        <taxon>Bacilli</taxon>
        <taxon>Bacillales</taxon>
        <taxon>Bacillaceae</taxon>
        <taxon>Anaerobacillus</taxon>
    </lineage>
</organism>
<keyword evidence="1" id="KW-0456">Lyase</keyword>
<dbReference type="KEGG" id="aia:AWH56_023425"/>
<dbReference type="CDD" id="cd06578">
    <property type="entry name" value="HemD"/>
    <property type="match status" value="1"/>
</dbReference>
<dbReference type="EMBL" id="CP063356">
    <property type="protein sequence ID" value="QOY35590.2"/>
    <property type="molecule type" value="Genomic_DNA"/>
</dbReference>
<dbReference type="NCBIfam" id="NF004584">
    <property type="entry name" value="PRK05928.2-1"/>
    <property type="match status" value="1"/>
</dbReference>
<dbReference type="InterPro" id="IPR003754">
    <property type="entry name" value="4pyrrol_synth_uPrphyn_synth"/>
</dbReference>
<dbReference type="GO" id="GO:0006780">
    <property type="term" value="P:uroporphyrinogen III biosynthetic process"/>
    <property type="evidence" value="ECO:0007669"/>
    <property type="project" value="InterPro"/>
</dbReference>
<dbReference type="AlphaFoldDB" id="A0A7S7L740"/>
<dbReference type="EC" id="4.2.1.75" evidence="1"/>
<dbReference type="InterPro" id="IPR036108">
    <property type="entry name" value="4pyrrol_syn_uPrphyn_synt_sf"/>
</dbReference>
<name>A0A7S7L740_9BACI</name>
<dbReference type="GO" id="GO:0004852">
    <property type="term" value="F:uroporphyrinogen-III synthase activity"/>
    <property type="evidence" value="ECO:0007669"/>
    <property type="project" value="UniProtKB-EC"/>
</dbReference>
<keyword evidence="2" id="KW-1185">Reference proteome</keyword>
<evidence type="ECO:0000313" key="2">
    <source>
        <dbReference type="Proteomes" id="UP000180175"/>
    </source>
</evidence>
<accession>A0A7S7L740</accession>
<evidence type="ECO:0000313" key="1">
    <source>
        <dbReference type="EMBL" id="QOY35590.2"/>
    </source>
</evidence>
<dbReference type="InterPro" id="IPR039793">
    <property type="entry name" value="UROS/Hem4"/>
</dbReference>
<dbReference type="Gene3D" id="3.40.50.10090">
    <property type="match status" value="2"/>
</dbReference>
<protein>
    <submittedName>
        <fullName evidence="1">Uroporphyrinogen-III synthase</fullName>
        <ecNumber evidence="1">4.2.1.75</ecNumber>
    </submittedName>
</protein>
<reference evidence="1 2" key="1">
    <citation type="journal article" date="2017" name="Genome Announc.">
        <title>Draft Genome Sequences of Four Alkaliphilic Bacteria Belonging to the Anaerobacillus Genus.</title>
        <authorList>
            <person name="Bassil N.M."/>
            <person name="Lloyd J.R."/>
        </authorList>
    </citation>
    <scope>NUCLEOTIDE SEQUENCE [LARGE SCALE GENOMIC DNA]</scope>
    <source>
        <strain evidence="1 2">NB2006</strain>
    </source>
</reference>
<gene>
    <name evidence="1" type="ORF">AWH56_023425</name>
</gene>
<dbReference type="SUPFAM" id="SSF69618">
    <property type="entry name" value="HemD-like"/>
    <property type="match status" value="1"/>
</dbReference>
<reference evidence="1 2" key="2">
    <citation type="journal article" date="2019" name="Int. J. Syst. Evol. Microbiol.">
        <title>Anaerobacillus isosaccharinicus sp. nov., an alkaliphilic bacterium which degrades isosaccharinic acid.</title>
        <authorList>
            <person name="Bassil N.M."/>
            <person name="Lloyd J.R."/>
        </authorList>
    </citation>
    <scope>NUCLEOTIDE SEQUENCE [LARGE SCALE GENOMIC DNA]</scope>
    <source>
        <strain evidence="1 2">NB2006</strain>
    </source>
</reference>
<dbReference type="Pfam" id="PF02602">
    <property type="entry name" value="HEM4"/>
    <property type="match status" value="1"/>
</dbReference>
<dbReference type="PANTHER" id="PTHR40082:SF1">
    <property type="entry name" value="BLR5956 PROTEIN"/>
    <property type="match status" value="1"/>
</dbReference>
<sequence>MGLSGKKVVLAASRKLDEMSVLVEKQGGIPVIRSLQGTVFLAEKEVEPSLRKLVTEGTDVVIFTTGIGLETIIDITEKIRMKEQFLNVIRNTDVASRGYKTNSALKKIGIQPFVVDEDGTTDGLISALHGYEFKGKKVAVQLHGDPAPRLIKFLEDRGATVLKILPYQHIAPNQETVELLCKEISSGEVDAVCFTTAIQVRSLLNYAREHHYLEKVSTAFKEHVLAVAVGKVTAEALREEKILNYIAPELERMGAMIVELAKH</sequence>
<proteinExistence type="predicted"/>
<dbReference type="PANTHER" id="PTHR40082">
    <property type="entry name" value="BLR5956 PROTEIN"/>
    <property type="match status" value="1"/>
</dbReference>
<dbReference type="Proteomes" id="UP000180175">
    <property type="component" value="Chromosome"/>
</dbReference>